<dbReference type="SUPFAM" id="SSF52047">
    <property type="entry name" value="RNI-like"/>
    <property type="match status" value="1"/>
</dbReference>
<dbReference type="Proteomes" id="UP001213000">
    <property type="component" value="Unassembled WGS sequence"/>
</dbReference>
<dbReference type="EMBL" id="JANIEX010000720">
    <property type="protein sequence ID" value="KAJ3563811.1"/>
    <property type="molecule type" value="Genomic_DNA"/>
</dbReference>
<reference evidence="1" key="1">
    <citation type="submission" date="2022-07" db="EMBL/GenBank/DDBJ databases">
        <title>Genome Sequence of Leucocoprinus birnbaumii.</title>
        <authorList>
            <person name="Buettner E."/>
        </authorList>
    </citation>
    <scope>NUCLEOTIDE SEQUENCE</scope>
    <source>
        <strain evidence="1">VT141</strain>
    </source>
</reference>
<comment type="caution">
    <text evidence="1">The sequence shown here is derived from an EMBL/GenBank/DDBJ whole genome shotgun (WGS) entry which is preliminary data.</text>
</comment>
<dbReference type="AlphaFoldDB" id="A0AAD5YNU4"/>
<accession>A0AAD5YNU4</accession>
<protein>
    <submittedName>
        <fullName evidence="1">Uncharacterized protein</fullName>
    </submittedName>
</protein>
<evidence type="ECO:0000313" key="2">
    <source>
        <dbReference type="Proteomes" id="UP001213000"/>
    </source>
</evidence>
<dbReference type="Gene3D" id="3.80.10.10">
    <property type="entry name" value="Ribonuclease Inhibitor"/>
    <property type="match status" value="1"/>
</dbReference>
<organism evidence="1 2">
    <name type="scientific">Leucocoprinus birnbaumii</name>
    <dbReference type="NCBI Taxonomy" id="56174"/>
    <lineage>
        <taxon>Eukaryota</taxon>
        <taxon>Fungi</taxon>
        <taxon>Dikarya</taxon>
        <taxon>Basidiomycota</taxon>
        <taxon>Agaricomycotina</taxon>
        <taxon>Agaricomycetes</taxon>
        <taxon>Agaricomycetidae</taxon>
        <taxon>Agaricales</taxon>
        <taxon>Agaricineae</taxon>
        <taxon>Agaricaceae</taxon>
        <taxon>Leucocoprinus</taxon>
    </lineage>
</organism>
<name>A0AAD5YNU4_9AGAR</name>
<sequence length="406" mass="46654">MTELDNPPFPQELFDSFIEQAEGDLRTLFQLCLVSRAFLHEARKHLYRHIVIARDKDLGRYARERVSAIDHSHQFALYETLTTLNPQLALLVRSFLLHVQKGSVDGLLPATLSASFTKMDNLKELTIHFRSDKELLPMTTLFEGAKFQLKTLNWFGKECGHGHGSNDPTVLQFLATQPEISTLALPTWKPAAISPTVCPRLQRLQRLNGKTRLVLNLLPQRHEITKLKWHMEDKLLRVPSLNAVSSQLSNLRFLHLEGTKTDKRLSFHLFSPHLARLETLYLSGRAGNVCLDGELRSITSIPHLRKFTYSIPPVIQLNFSRGTQEKFASRWFSKMEHLQEANFRFQFPVEGSPEIVRRWTRSEYMASRSLGISMVAWKDRNPDRKWSSFQLQAQGPNGVAYRTVSL</sequence>
<gene>
    <name evidence="1" type="ORF">NP233_g8696</name>
</gene>
<keyword evidence="2" id="KW-1185">Reference proteome</keyword>
<proteinExistence type="predicted"/>
<dbReference type="InterPro" id="IPR032675">
    <property type="entry name" value="LRR_dom_sf"/>
</dbReference>
<evidence type="ECO:0000313" key="1">
    <source>
        <dbReference type="EMBL" id="KAJ3563811.1"/>
    </source>
</evidence>